<feature type="region of interest" description="Disordered" evidence="6">
    <location>
        <begin position="222"/>
        <end position="262"/>
    </location>
</feature>
<dbReference type="SUPFAM" id="SSF52313">
    <property type="entry name" value="Ribosomal protein S2"/>
    <property type="match status" value="1"/>
</dbReference>
<dbReference type="InterPro" id="IPR005706">
    <property type="entry name" value="Ribosomal_uS2_bac/mit/plastid"/>
</dbReference>
<dbReference type="GO" id="GO:0006412">
    <property type="term" value="P:translation"/>
    <property type="evidence" value="ECO:0007669"/>
    <property type="project" value="UniProtKB-UniRule"/>
</dbReference>
<evidence type="ECO:0000256" key="6">
    <source>
        <dbReference type="SAM" id="MobiDB-lite"/>
    </source>
</evidence>
<dbReference type="GO" id="GO:0003735">
    <property type="term" value="F:structural constituent of ribosome"/>
    <property type="evidence" value="ECO:0007669"/>
    <property type="project" value="InterPro"/>
</dbReference>
<proteinExistence type="inferred from homology"/>
<feature type="compositionally biased region" description="Basic residues" evidence="6">
    <location>
        <begin position="246"/>
        <end position="255"/>
    </location>
</feature>
<evidence type="ECO:0000256" key="2">
    <source>
        <dbReference type="ARBA" id="ARBA00022980"/>
    </source>
</evidence>
<dbReference type="PROSITE" id="PS00962">
    <property type="entry name" value="RIBOSOMAL_S2_1"/>
    <property type="match status" value="1"/>
</dbReference>
<dbReference type="HAMAP" id="MF_00291_B">
    <property type="entry name" value="Ribosomal_uS2_B"/>
    <property type="match status" value="1"/>
</dbReference>
<evidence type="ECO:0000256" key="1">
    <source>
        <dbReference type="ARBA" id="ARBA00006242"/>
    </source>
</evidence>
<dbReference type="InterPro" id="IPR023591">
    <property type="entry name" value="Ribosomal_uS2_flav_dom_sf"/>
</dbReference>
<dbReference type="Gene3D" id="3.40.50.10490">
    <property type="entry name" value="Glucose-6-phosphate isomerase like protein, domain 1"/>
    <property type="match status" value="1"/>
</dbReference>
<dbReference type="AlphaFoldDB" id="A0A1F5DM60"/>
<accession>A0A1F5DM60</accession>
<dbReference type="Pfam" id="PF00318">
    <property type="entry name" value="Ribosomal_S2"/>
    <property type="match status" value="1"/>
</dbReference>
<sequence length="262" mass="30096">MPTLVEMLEAGVHFGHKKERSHPRAKDFIFTLKEGVYVIDLDKTRDCLEKALEFLKRQASSGKTILFIGTKRQAKEIVRRVAENVHMPYVTHRWLGGTLTNFETIKRNLTELERIESQVKTPEFDVLTKKEKKIITDKLNRLQITFEGIKDLKSLPDVVFIVDAKKESGVIAEANRMEIPVVAICDTDASPDKINYPIPSNDDAPKSIEIIMNVVEDSLRGSKEQEIVQEQEKGKQEEKKEEIKPIKRTTKKTIKISKEKER</sequence>
<evidence type="ECO:0000256" key="3">
    <source>
        <dbReference type="ARBA" id="ARBA00023274"/>
    </source>
</evidence>
<dbReference type="EMBL" id="MEZT01000024">
    <property type="protein sequence ID" value="OGD56233.1"/>
    <property type="molecule type" value="Genomic_DNA"/>
</dbReference>
<name>A0A1F5DM60_9BACT</name>
<comment type="caution">
    <text evidence="7">The sequence shown here is derived from an EMBL/GenBank/DDBJ whole genome shotgun (WGS) entry which is preliminary data.</text>
</comment>
<dbReference type="PANTHER" id="PTHR12534">
    <property type="entry name" value="30S RIBOSOMAL PROTEIN S2 PROKARYOTIC AND ORGANELLAR"/>
    <property type="match status" value="1"/>
</dbReference>
<reference evidence="7 8" key="1">
    <citation type="journal article" date="2016" name="Nat. Commun.">
        <title>Thousands of microbial genomes shed light on interconnected biogeochemical processes in an aquifer system.</title>
        <authorList>
            <person name="Anantharaman K."/>
            <person name="Brown C.T."/>
            <person name="Hug L.A."/>
            <person name="Sharon I."/>
            <person name="Castelle C.J."/>
            <person name="Probst A.J."/>
            <person name="Thomas B.C."/>
            <person name="Singh A."/>
            <person name="Wilkins M.J."/>
            <person name="Karaoz U."/>
            <person name="Brodie E.L."/>
            <person name="Williams K.H."/>
            <person name="Hubbard S.S."/>
            <person name="Banfield J.F."/>
        </authorList>
    </citation>
    <scope>NUCLEOTIDE SEQUENCE [LARGE SCALE GENOMIC DNA]</scope>
</reference>
<keyword evidence="2 5" id="KW-0689">Ribosomal protein</keyword>
<evidence type="ECO:0000313" key="7">
    <source>
        <dbReference type="EMBL" id="OGD56233.1"/>
    </source>
</evidence>
<dbReference type="PRINTS" id="PR00395">
    <property type="entry name" value="RIBOSOMALS2"/>
</dbReference>
<gene>
    <name evidence="5" type="primary">rpsB</name>
    <name evidence="7" type="ORF">A2V71_02830</name>
</gene>
<protein>
    <recommendedName>
        <fullName evidence="4 5">Small ribosomal subunit protein uS2</fullName>
    </recommendedName>
</protein>
<dbReference type="CDD" id="cd01425">
    <property type="entry name" value="RPS2"/>
    <property type="match status" value="1"/>
</dbReference>
<dbReference type="Gene3D" id="1.10.287.610">
    <property type="entry name" value="Helix hairpin bin"/>
    <property type="match status" value="1"/>
</dbReference>
<dbReference type="Proteomes" id="UP000178764">
    <property type="component" value="Unassembled WGS sequence"/>
</dbReference>
<dbReference type="PANTHER" id="PTHR12534:SF0">
    <property type="entry name" value="SMALL RIBOSOMAL SUBUNIT PROTEIN US2M"/>
    <property type="match status" value="1"/>
</dbReference>
<evidence type="ECO:0000256" key="5">
    <source>
        <dbReference type="HAMAP-Rule" id="MF_00291"/>
    </source>
</evidence>
<dbReference type="InterPro" id="IPR001865">
    <property type="entry name" value="Ribosomal_uS2"/>
</dbReference>
<dbReference type="InterPro" id="IPR018130">
    <property type="entry name" value="Ribosomal_uS2_CS"/>
</dbReference>
<comment type="similarity">
    <text evidence="1 5">Belongs to the universal ribosomal protein uS2 family.</text>
</comment>
<evidence type="ECO:0000313" key="8">
    <source>
        <dbReference type="Proteomes" id="UP000178764"/>
    </source>
</evidence>
<keyword evidence="3 5" id="KW-0687">Ribonucleoprotein</keyword>
<feature type="compositionally biased region" description="Basic and acidic residues" evidence="6">
    <location>
        <begin position="222"/>
        <end position="245"/>
    </location>
</feature>
<evidence type="ECO:0000256" key="4">
    <source>
        <dbReference type="ARBA" id="ARBA00035256"/>
    </source>
</evidence>
<dbReference type="GO" id="GO:0022627">
    <property type="term" value="C:cytosolic small ribosomal subunit"/>
    <property type="evidence" value="ECO:0007669"/>
    <property type="project" value="TreeGrafter"/>
</dbReference>
<dbReference type="NCBIfam" id="TIGR01011">
    <property type="entry name" value="rpsB_bact"/>
    <property type="match status" value="1"/>
</dbReference>
<organism evidence="7 8">
    <name type="scientific">Candidatus Berkelbacteria bacterium RBG_13_40_8</name>
    <dbReference type="NCBI Taxonomy" id="1797467"/>
    <lineage>
        <taxon>Bacteria</taxon>
        <taxon>Candidatus Berkelbacteria</taxon>
    </lineage>
</organism>